<comment type="caution">
    <text evidence="8">The sequence shown here is derived from an EMBL/GenBank/DDBJ whole genome shotgun (WGS) entry which is preliminary data.</text>
</comment>
<comment type="subcellular location">
    <subcellularLocation>
        <location evidence="1 7">Membrane</location>
        <topology evidence="1 7">Multi-pass membrane protein</topology>
    </subcellularLocation>
</comment>
<comment type="similarity">
    <text evidence="2 7">Belongs to the ferroportin (FP) (TC 2.A.100) family. SLC40A subfamily.</text>
</comment>
<evidence type="ECO:0000256" key="4">
    <source>
        <dbReference type="ARBA" id="ARBA00022692"/>
    </source>
</evidence>
<evidence type="ECO:0000256" key="6">
    <source>
        <dbReference type="ARBA" id="ARBA00023136"/>
    </source>
</evidence>
<keyword evidence="4 7" id="KW-0812">Transmembrane</keyword>
<evidence type="ECO:0000256" key="5">
    <source>
        <dbReference type="ARBA" id="ARBA00022989"/>
    </source>
</evidence>
<proteinExistence type="inferred from homology"/>
<evidence type="ECO:0000256" key="2">
    <source>
        <dbReference type="ARBA" id="ARBA00006279"/>
    </source>
</evidence>
<gene>
    <name evidence="8" type="ORF">TPAR_08323</name>
</gene>
<evidence type="ECO:0000256" key="3">
    <source>
        <dbReference type="ARBA" id="ARBA00022448"/>
    </source>
</evidence>
<evidence type="ECO:0000313" key="8">
    <source>
        <dbReference type="EMBL" id="POR31465.1"/>
    </source>
</evidence>
<dbReference type="EMBL" id="PKSG01001043">
    <property type="protein sequence ID" value="POR31465.1"/>
    <property type="molecule type" value="Genomic_DNA"/>
</dbReference>
<dbReference type="InterPro" id="IPR009716">
    <property type="entry name" value="Ferroportin-1"/>
</dbReference>
<dbReference type="STRING" id="94208.A0A2S4KMU8"/>
<dbReference type="GO" id="GO:0016020">
    <property type="term" value="C:membrane"/>
    <property type="evidence" value="ECO:0007669"/>
    <property type="project" value="UniProtKB-SubCell"/>
</dbReference>
<accession>A0A2S4KMU8</accession>
<dbReference type="Pfam" id="PF06963">
    <property type="entry name" value="FPN1"/>
    <property type="match status" value="1"/>
</dbReference>
<reference evidence="8 9" key="1">
    <citation type="submission" date="2018-01" db="EMBL/GenBank/DDBJ databases">
        <title>Harnessing the power of phylogenomics to disentangle the directionality and signatures of interkingdom host jumping in the parasitic fungal genus Tolypocladium.</title>
        <authorList>
            <person name="Quandt C.A."/>
            <person name="Patterson W."/>
            <person name="Spatafora J.W."/>
        </authorList>
    </citation>
    <scope>NUCLEOTIDE SEQUENCE [LARGE SCALE GENOMIC DNA]</scope>
    <source>
        <strain evidence="8 9">NRBC 100945</strain>
    </source>
</reference>
<dbReference type="GO" id="GO:0005381">
    <property type="term" value="F:iron ion transmembrane transporter activity"/>
    <property type="evidence" value="ECO:0007669"/>
    <property type="project" value="UniProtKB-UniRule"/>
</dbReference>
<keyword evidence="7" id="KW-0406">Ion transport</keyword>
<sequence>MANMVAVERDWVVVMTEGDEDWRRVVNARLRRIDLLCKLLGPLAISVVAMVSTLMAIWTLLGMNVVSVLIEYVCIARVYKSVPALRRTPSGHDDTPPDPRHHPSRSWLNALLPLSSLPFYARHPALLPSLALALLYLTVLSFSGQMITFLLSVGYTPLHVGVARTASTAVELAATWAAPRLVR</sequence>
<keyword evidence="5 7" id="KW-1133">Transmembrane helix</keyword>
<organism evidence="8 9">
    <name type="scientific">Tolypocladium paradoxum</name>
    <dbReference type="NCBI Taxonomy" id="94208"/>
    <lineage>
        <taxon>Eukaryota</taxon>
        <taxon>Fungi</taxon>
        <taxon>Dikarya</taxon>
        <taxon>Ascomycota</taxon>
        <taxon>Pezizomycotina</taxon>
        <taxon>Sordariomycetes</taxon>
        <taxon>Hypocreomycetidae</taxon>
        <taxon>Hypocreales</taxon>
        <taxon>Ophiocordycipitaceae</taxon>
        <taxon>Tolypocladium</taxon>
    </lineage>
</organism>
<protein>
    <recommendedName>
        <fullName evidence="7">Solute carrier family 40 member</fullName>
    </recommendedName>
</protein>
<name>A0A2S4KMU8_9HYPO</name>
<dbReference type="AlphaFoldDB" id="A0A2S4KMU8"/>
<dbReference type="PANTHER" id="PTHR11660">
    <property type="entry name" value="SOLUTE CARRIER FAMILY 40 MEMBER"/>
    <property type="match status" value="1"/>
</dbReference>
<keyword evidence="9" id="KW-1185">Reference proteome</keyword>
<keyword evidence="3 7" id="KW-0813">Transport</keyword>
<comment type="function">
    <text evidence="7">May be involved in iron transport and iron homeostasis.</text>
</comment>
<dbReference type="OrthoDB" id="648861at2759"/>
<dbReference type="PANTHER" id="PTHR11660:SF57">
    <property type="entry name" value="SOLUTE CARRIER FAMILY 40 MEMBER"/>
    <property type="match status" value="1"/>
</dbReference>
<feature type="transmembrane region" description="Helical" evidence="7">
    <location>
        <begin position="39"/>
        <end position="61"/>
    </location>
</feature>
<dbReference type="InterPro" id="IPR036259">
    <property type="entry name" value="MFS_trans_sf"/>
</dbReference>
<evidence type="ECO:0000313" key="9">
    <source>
        <dbReference type="Proteomes" id="UP000237481"/>
    </source>
</evidence>
<evidence type="ECO:0000256" key="7">
    <source>
        <dbReference type="RuleBase" id="RU365065"/>
    </source>
</evidence>
<comment type="caution">
    <text evidence="7">Lacks conserved residue(s) required for the propagation of feature annotation.</text>
</comment>
<feature type="non-terminal residue" evidence="8">
    <location>
        <position position="183"/>
    </location>
</feature>
<dbReference type="Proteomes" id="UP000237481">
    <property type="component" value="Unassembled WGS sequence"/>
</dbReference>
<dbReference type="SUPFAM" id="SSF103473">
    <property type="entry name" value="MFS general substrate transporter"/>
    <property type="match status" value="1"/>
</dbReference>
<evidence type="ECO:0000256" key="1">
    <source>
        <dbReference type="ARBA" id="ARBA00004141"/>
    </source>
</evidence>
<keyword evidence="6 7" id="KW-0472">Membrane</keyword>